<evidence type="ECO:0000313" key="4">
    <source>
        <dbReference type="Proteomes" id="UP000612055"/>
    </source>
</evidence>
<organism evidence="3 4">
    <name type="scientific">Edaphochlamys debaryana</name>
    <dbReference type="NCBI Taxonomy" id="47281"/>
    <lineage>
        <taxon>Eukaryota</taxon>
        <taxon>Viridiplantae</taxon>
        <taxon>Chlorophyta</taxon>
        <taxon>core chlorophytes</taxon>
        <taxon>Chlorophyceae</taxon>
        <taxon>CS clade</taxon>
        <taxon>Chlamydomonadales</taxon>
        <taxon>Chlamydomonadales incertae sedis</taxon>
        <taxon>Edaphochlamys</taxon>
    </lineage>
</organism>
<dbReference type="PANTHER" id="PTHR24260:SF132">
    <property type="entry name" value="PEPTIDASE S1 DOMAIN-CONTAINING PROTEIN"/>
    <property type="match status" value="1"/>
</dbReference>
<sequence>MGSWWGLGLGLGLGPALAAVRLVLLTSELLLAATHAKVLLCLGRPYPRRHLAAQRWRYFLWDAASVQGALAAAYLPVFLDSVGSEGMAGASPPAGSAAHPYAPSPASSTQAPAPRFAWPGNDTCPPLTPPAGLGGYGGGGSVGGGLAAMPAAAAAGGPPPAAAALAVGLGHAALHAWYMATWHSSHTRQVVAMSSQRSLADRSSHFPALHVAWFHVGTAFDIATHVMAAWALAAALAGGRDGAAGVVGSRWLCRLALALALALLSASTLYAQPQTQARSQPLAQLPLPAGPLSSSGSDPALTGSQQQLQSWREAGQRLMQMQDQDLGQQQGLEDQAQDQGMDLHLQMMQPWGAGPDLSALRERGPLTAVAAGDDGGREAPQRRAFVVGTLAAAAAERAEPLGPDGSDGGWRRGTASAGGAAGASPAAERAAASSGGHPSISLRGWSWEGWSGWAWGWLWAGAGQPPPRRQQEPAAAGAAAFPAAHGFGGAGHGGPQGPGPAAAETGFAAGNGTSSGGHGGGGGGGGGGRAARKLIEGGQMARISEYPYVAVITRPDGTYLCAGSLIHPRVVATAAHCVSPAVGGTTNPRVHLGLSRLTPTASAAAFAGPAAGILAGALAALVSLGSTGGLAGGPAITSRSAAHPRYNPGNFDFDVAVLVLDSDAPPAARVVSLPPRAGARPPAPYDVLGWGATEANTLSEALRVGQVRPLDERVCGNLFKPYGTQITSRMLCMTGITCAGDSGGPLVQASGEPVLLGQASAPYSRTAVSFGFPRRKGQGCPSPNPATVFSDVSHPDIHDWLQTVIAGVHQQLADGLDPTAPPPVAAQDGEAEERGAGREAALAADSEGQG</sequence>
<dbReference type="GO" id="GO:0006508">
    <property type="term" value="P:proteolysis"/>
    <property type="evidence" value="ECO:0007669"/>
    <property type="project" value="InterPro"/>
</dbReference>
<accession>A0A835XUZ5</accession>
<gene>
    <name evidence="3" type="ORF">HYH03_010012</name>
</gene>
<feature type="compositionally biased region" description="Gly residues" evidence="1">
    <location>
        <begin position="486"/>
        <end position="496"/>
    </location>
</feature>
<dbReference type="PANTHER" id="PTHR24260">
    <property type="match status" value="1"/>
</dbReference>
<evidence type="ECO:0000256" key="1">
    <source>
        <dbReference type="SAM" id="MobiDB-lite"/>
    </source>
</evidence>
<dbReference type="OrthoDB" id="543757at2759"/>
<feature type="region of interest" description="Disordered" evidence="1">
    <location>
        <begin position="813"/>
        <end position="850"/>
    </location>
</feature>
<evidence type="ECO:0000313" key="3">
    <source>
        <dbReference type="EMBL" id="KAG2491642.1"/>
    </source>
</evidence>
<comment type="caution">
    <text evidence="3">The sequence shown here is derived from an EMBL/GenBank/DDBJ whole genome shotgun (WGS) entry which is preliminary data.</text>
</comment>
<evidence type="ECO:0000259" key="2">
    <source>
        <dbReference type="PROSITE" id="PS50240"/>
    </source>
</evidence>
<dbReference type="InterPro" id="IPR043504">
    <property type="entry name" value="Peptidase_S1_PA_chymotrypsin"/>
</dbReference>
<feature type="compositionally biased region" description="Low complexity" evidence="1">
    <location>
        <begin position="412"/>
        <end position="436"/>
    </location>
</feature>
<reference evidence="3" key="1">
    <citation type="journal article" date="2020" name="bioRxiv">
        <title>Comparative genomics of Chlamydomonas.</title>
        <authorList>
            <person name="Craig R.J."/>
            <person name="Hasan A.R."/>
            <person name="Ness R.W."/>
            <person name="Keightley P.D."/>
        </authorList>
    </citation>
    <scope>NUCLEOTIDE SEQUENCE</scope>
    <source>
        <strain evidence="3">CCAP 11/70</strain>
    </source>
</reference>
<dbReference type="InterPro" id="IPR001254">
    <property type="entry name" value="Trypsin_dom"/>
</dbReference>
<dbReference type="Pfam" id="PF00089">
    <property type="entry name" value="Trypsin"/>
    <property type="match status" value="2"/>
</dbReference>
<keyword evidence="4" id="KW-1185">Reference proteome</keyword>
<dbReference type="InterPro" id="IPR001314">
    <property type="entry name" value="Peptidase_S1A"/>
</dbReference>
<proteinExistence type="predicted"/>
<dbReference type="Gene3D" id="2.40.10.10">
    <property type="entry name" value="Trypsin-like serine proteases"/>
    <property type="match status" value="1"/>
</dbReference>
<feature type="region of interest" description="Disordered" evidence="1">
    <location>
        <begin position="397"/>
        <end position="438"/>
    </location>
</feature>
<feature type="compositionally biased region" description="Gly residues" evidence="1">
    <location>
        <begin position="513"/>
        <end position="529"/>
    </location>
</feature>
<dbReference type="SUPFAM" id="SSF50494">
    <property type="entry name" value="Trypsin-like serine proteases"/>
    <property type="match status" value="1"/>
</dbReference>
<feature type="compositionally biased region" description="Low complexity" evidence="1">
    <location>
        <begin position="284"/>
        <end position="301"/>
    </location>
</feature>
<feature type="compositionally biased region" description="Low complexity" evidence="1">
    <location>
        <begin position="472"/>
        <end position="485"/>
    </location>
</feature>
<dbReference type="PROSITE" id="PS50240">
    <property type="entry name" value="TRYPSIN_DOM"/>
    <property type="match status" value="1"/>
</dbReference>
<name>A0A835XUZ5_9CHLO</name>
<dbReference type="GO" id="GO:0004252">
    <property type="term" value="F:serine-type endopeptidase activity"/>
    <property type="evidence" value="ECO:0007669"/>
    <property type="project" value="InterPro"/>
</dbReference>
<feature type="region of interest" description="Disordered" evidence="1">
    <location>
        <begin position="461"/>
        <end position="530"/>
    </location>
</feature>
<dbReference type="InterPro" id="IPR051333">
    <property type="entry name" value="CLIP_Serine_Protease"/>
</dbReference>
<dbReference type="Proteomes" id="UP000612055">
    <property type="component" value="Unassembled WGS sequence"/>
</dbReference>
<dbReference type="PRINTS" id="PR00722">
    <property type="entry name" value="CHYMOTRYPSIN"/>
</dbReference>
<dbReference type="AlphaFoldDB" id="A0A835XUZ5"/>
<dbReference type="InterPro" id="IPR009003">
    <property type="entry name" value="Peptidase_S1_PA"/>
</dbReference>
<protein>
    <recommendedName>
        <fullName evidence="2">Peptidase S1 domain-containing protein</fullName>
    </recommendedName>
</protein>
<dbReference type="SMART" id="SM00020">
    <property type="entry name" value="Tryp_SPc"/>
    <property type="match status" value="1"/>
</dbReference>
<dbReference type="CDD" id="cd00190">
    <property type="entry name" value="Tryp_SPc"/>
    <property type="match status" value="1"/>
</dbReference>
<feature type="compositionally biased region" description="Low complexity" evidence="1">
    <location>
        <begin position="838"/>
        <end position="850"/>
    </location>
</feature>
<feature type="domain" description="Peptidase S1" evidence="2">
    <location>
        <begin position="535"/>
        <end position="806"/>
    </location>
</feature>
<feature type="region of interest" description="Disordered" evidence="1">
    <location>
        <begin position="284"/>
        <end position="309"/>
    </location>
</feature>
<dbReference type="EMBL" id="JAEHOE010000051">
    <property type="protein sequence ID" value="KAG2491642.1"/>
    <property type="molecule type" value="Genomic_DNA"/>
</dbReference>